<dbReference type="Pfam" id="PF13602">
    <property type="entry name" value="ADH_zinc_N_2"/>
    <property type="match status" value="1"/>
</dbReference>
<dbReference type="EMBL" id="POUB01000049">
    <property type="protein sequence ID" value="PZG00094.1"/>
    <property type="molecule type" value="Genomic_DNA"/>
</dbReference>
<dbReference type="Gene3D" id="3.90.180.10">
    <property type="entry name" value="Medium-chain alcohol dehydrogenases, catalytic domain"/>
    <property type="match status" value="1"/>
</dbReference>
<gene>
    <name evidence="1" type="ORF">C1I99_10245</name>
</gene>
<sequence>MVEVRAIAIDGYGPADLLTARELPDPPVGPDTVLVHGASGGVGHLAVQIARALGAGRLTVHVERTLPLAQAADAHRLVAAGHVRGTVVLEV</sequence>
<dbReference type="Proteomes" id="UP000248749">
    <property type="component" value="Unassembled WGS sequence"/>
</dbReference>
<protein>
    <recommendedName>
        <fullName evidence="3">Alcohol dehydrogenase</fullName>
    </recommendedName>
</protein>
<proteinExistence type="predicted"/>
<dbReference type="Gene3D" id="3.40.50.720">
    <property type="entry name" value="NAD(P)-binding Rossmann-like Domain"/>
    <property type="match status" value="1"/>
</dbReference>
<accession>A0A2W2E577</accession>
<keyword evidence="2" id="KW-1185">Reference proteome</keyword>
<organism evidence="1 2">
    <name type="scientific">Micromonospora deserti</name>
    <dbReference type="NCBI Taxonomy" id="2070366"/>
    <lineage>
        <taxon>Bacteria</taxon>
        <taxon>Bacillati</taxon>
        <taxon>Actinomycetota</taxon>
        <taxon>Actinomycetes</taxon>
        <taxon>Micromonosporales</taxon>
        <taxon>Micromonosporaceae</taxon>
        <taxon>Micromonospora</taxon>
    </lineage>
</organism>
<dbReference type="OrthoDB" id="3727682at2"/>
<name>A0A2W2E577_9ACTN</name>
<evidence type="ECO:0000313" key="2">
    <source>
        <dbReference type="Proteomes" id="UP000248749"/>
    </source>
</evidence>
<reference evidence="1 2" key="1">
    <citation type="submission" date="2018-01" db="EMBL/GenBank/DDBJ databases">
        <title>Draft genome sequence of Salinispora sp. 13K206.</title>
        <authorList>
            <person name="Sahin N."/>
            <person name="Saygin H."/>
            <person name="Ay H."/>
        </authorList>
    </citation>
    <scope>NUCLEOTIDE SEQUENCE [LARGE SCALE GENOMIC DNA]</scope>
    <source>
        <strain evidence="1 2">13K206</strain>
    </source>
</reference>
<comment type="caution">
    <text evidence="1">The sequence shown here is derived from an EMBL/GenBank/DDBJ whole genome shotgun (WGS) entry which is preliminary data.</text>
</comment>
<dbReference type="SUPFAM" id="SSF51735">
    <property type="entry name" value="NAD(P)-binding Rossmann-fold domains"/>
    <property type="match status" value="1"/>
</dbReference>
<evidence type="ECO:0008006" key="3">
    <source>
        <dbReference type="Google" id="ProtNLM"/>
    </source>
</evidence>
<evidence type="ECO:0000313" key="1">
    <source>
        <dbReference type="EMBL" id="PZG00094.1"/>
    </source>
</evidence>
<dbReference type="InterPro" id="IPR036291">
    <property type="entry name" value="NAD(P)-bd_dom_sf"/>
</dbReference>
<dbReference type="AlphaFoldDB" id="A0A2W2E577"/>